<evidence type="ECO:0000313" key="1">
    <source>
        <dbReference type="EMBL" id="MPM17420.1"/>
    </source>
</evidence>
<reference evidence="1" key="1">
    <citation type="submission" date="2019-08" db="EMBL/GenBank/DDBJ databases">
        <authorList>
            <person name="Kucharzyk K."/>
            <person name="Murdoch R.W."/>
            <person name="Higgins S."/>
            <person name="Loffler F."/>
        </authorList>
    </citation>
    <scope>NUCLEOTIDE SEQUENCE</scope>
</reference>
<protein>
    <recommendedName>
        <fullName evidence="2">Na+-translocating membrane potential-generating system MpsC domain-containing protein</fullName>
    </recommendedName>
</protein>
<dbReference type="EMBL" id="VSSQ01002794">
    <property type="protein sequence ID" value="MPM17420.1"/>
    <property type="molecule type" value="Genomic_DNA"/>
</dbReference>
<evidence type="ECO:0008006" key="2">
    <source>
        <dbReference type="Google" id="ProtNLM"/>
    </source>
</evidence>
<name>A0A644XMM4_9ZZZZ</name>
<dbReference type="AlphaFoldDB" id="A0A644XMM4"/>
<accession>A0A644XMM4</accession>
<proteinExistence type="predicted"/>
<comment type="caution">
    <text evidence="1">The sequence shown here is derived from an EMBL/GenBank/DDBJ whole genome shotgun (WGS) entry which is preliminary data.</text>
</comment>
<organism evidence="1">
    <name type="scientific">bioreactor metagenome</name>
    <dbReference type="NCBI Taxonomy" id="1076179"/>
    <lineage>
        <taxon>unclassified sequences</taxon>
        <taxon>metagenomes</taxon>
        <taxon>ecological metagenomes</taxon>
    </lineage>
</organism>
<sequence length="114" mass="13363">MKFNFEKNLRIVNELMTYLHKLGCSDINVNLHTEESYTNFIIWGKTQEINDTELSNLNKLLNTKRQHELEEYYWSLGGDCELDEELSLVGMMVDTAEIKFNDGILTLNIFRSHS</sequence>
<gene>
    <name evidence="1" type="ORF">SDC9_63809</name>
</gene>